<keyword evidence="1" id="KW-0472">Membrane</keyword>
<feature type="transmembrane region" description="Helical" evidence="1">
    <location>
        <begin position="40"/>
        <end position="60"/>
    </location>
</feature>
<dbReference type="STRING" id="525918.SAMN05660964_01588"/>
<dbReference type="AlphaFoldDB" id="A0A1H4B416"/>
<keyword evidence="3" id="KW-1185">Reference proteome</keyword>
<organism evidence="2 3">
    <name type="scientific">Thiothrix caldifontis</name>
    <dbReference type="NCBI Taxonomy" id="525918"/>
    <lineage>
        <taxon>Bacteria</taxon>
        <taxon>Pseudomonadati</taxon>
        <taxon>Pseudomonadota</taxon>
        <taxon>Gammaproteobacteria</taxon>
        <taxon>Thiotrichales</taxon>
        <taxon>Thiotrichaceae</taxon>
        <taxon>Thiothrix</taxon>
    </lineage>
</organism>
<feature type="transmembrane region" description="Helical" evidence="1">
    <location>
        <begin position="97"/>
        <end position="117"/>
    </location>
</feature>
<reference evidence="2 3" key="1">
    <citation type="submission" date="2016-10" db="EMBL/GenBank/DDBJ databases">
        <authorList>
            <person name="de Groot N.N."/>
        </authorList>
    </citation>
    <scope>NUCLEOTIDE SEQUENCE [LARGE SCALE GENOMIC DNA]</scope>
    <source>
        <strain evidence="2 3">DSM 21228</strain>
    </source>
</reference>
<dbReference type="InterPro" id="IPR007360">
    <property type="entry name" value="SirB"/>
</dbReference>
<keyword evidence="1" id="KW-0812">Transmembrane</keyword>
<dbReference type="EMBL" id="FNQP01000007">
    <property type="protein sequence ID" value="SEA42841.1"/>
    <property type="molecule type" value="Genomic_DNA"/>
</dbReference>
<feature type="transmembrane region" description="Helical" evidence="1">
    <location>
        <begin position="6"/>
        <end position="28"/>
    </location>
</feature>
<keyword evidence="1" id="KW-1133">Transmembrane helix</keyword>
<name>A0A1H4B416_9GAMM</name>
<gene>
    <name evidence="2" type="ORF">SAMN05660964_01588</name>
</gene>
<evidence type="ECO:0000313" key="2">
    <source>
        <dbReference type="EMBL" id="SEA42841.1"/>
    </source>
</evidence>
<dbReference type="Proteomes" id="UP000199397">
    <property type="component" value="Unassembled WGS sequence"/>
</dbReference>
<dbReference type="OrthoDB" id="5625527at2"/>
<feature type="transmembrane region" description="Helical" evidence="1">
    <location>
        <begin position="72"/>
        <end position="90"/>
    </location>
</feature>
<protein>
    <submittedName>
        <fullName evidence="2">Uncharacterized membrane protein SirB2</fullName>
    </submittedName>
</protein>
<sequence>MDMNTLILKVHAIIALLSVVIYLIRGVWMLTNNPAVTGKAALASASLSMLILLGTGLWLAFVTTAHGVDNFVIIKAVGLIVYVVLGVIALKPGLSKAAAVILWLAGAATFAYTFLYAKNLAPAIL</sequence>
<dbReference type="Pfam" id="PF04247">
    <property type="entry name" value="SirB"/>
    <property type="match status" value="1"/>
</dbReference>
<proteinExistence type="predicted"/>
<evidence type="ECO:0000256" key="1">
    <source>
        <dbReference type="SAM" id="Phobius"/>
    </source>
</evidence>
<dbReference type="RefSeq" id="WP_093067132.1">
    <property type="nucleotide sequence ID" value="NZ_FNQP01000007.1"/>
</dbReference>
<evidence type="ECO:0000313" key="3">
    <source>
        <dbReference type="Proteomes" id="UP000199397"/>
    </source>
</evidence>
<dbReference type="PIRSF" id="PIRSF005610">
    <property type="entry name" value="SirB"/>
    <property type="match status" value="1"/>
</dbReference>
<accession>A0A1H4B416</accession>